<evidence type="ECO:0000256" key="2">
    <source>
        <dbReference type="SAM" id="Phobius"/>
    </source>
</evidence>
<name>A0A6P1W231_9BACT</name>
<proteinExistence type="predicted"/>
<accession>A0A6P1W231</accession>
<feature type="transmembrane region" description="Helical" evidence="2">
    <location>
        <begin position="165"/>
        <end position="187"/>
    </location>
</feature>
<evidence type="ECO:0000256" key="1">
    <source>
        <dbReference type="SAM" id="MobiDB-lite"/>
    </source>
</evidence>
<feature type="region of interest" description="Disordered" evidence="1">
    <location>
        <begin position="459"/>
        <end position="535"/>
    </location>
</feature>
<feature type="transmembrane region" description="Helical" evidence="2">
    <location>
        <begin position="272"/>
        <end position="291"/>
    </location>
</feature>
<evidence type="ECO:0000313" key="4">
    <source>
        <dbReference type="Proteomes" id="UP000464577"/>
    </source>
</evidence>
<feature type="transmembrane region" description="Helical" evidence="2">
    <location>
        <begin position="322"/>
        <end position="341"/>
    </location>
</feature>
<dbReference type="AlphaFoldDB" id="A0A6P1W231"/>
<dbReference type="KEGG" id="senf:GJR95_32695"/>
<feature type="transmembrane region" description="Helical" evidence="2">
    <location>
        <begin position="132"/>
        <end position="153"/>
    </location>
</feature>
<gene>
    <name evidence="3" type="ORF">GJR95_32695</name>
</gene>
<dbReference type="Proteomes" id="UP000464577">
    <property type="component" value="Chromosome"/>
</dbReference>
<protein>
    <recommendedName>
        <fullName evidence="5">DoxX family protein</fullName>
    </recommendedName>
</protein>
<keyword evidence="2" id="KW-0812">Transmembrane</keyword>
<feature type="compositionally biased region" description="Basic and acidic residues" evidence="1">
    <location>
        <begin position="478"/>
        <end position="513"/>
    </location>
</feature>
<feature type="region of interest" description="Disordered" evidence="1">
    <location>
        <begin position="1"/>
        <end position="36"/>
    </location>
</feature>
<dbReference type="RefSeq" id="WP_162389881.1">
    <property type="nucleotide sequence ID" value="NZ_CP045997.1"/>
</dbReference>
<keyword evidence="2" id="KW-1133">Transmembrane helix</keyword>
<keyword evidence="2" id="KW-0472">Membrane</keyword>
<feature type="transmembrane region" description="Helical" evidence="2">
    <location>
        <begin position="70"/>
        <end position="88"/>
    </location>
</feature>
<evidence type="ECO:0000313" key="3">
    <source>
        <dbReference type="EMBL" id="QHV99481.1"/>
    </source>
</evidence>
<feature type="transmembrane region" description="Helical" evidence="2">
    <location>
        <begin position="248"/>
        <end position="266"/>
    </location>
</feature>
<feature type="transmembrane region" description="Helical" evidence="2">
    <location>
        <begin position="215"/>
        <end position="241"/>
    </location>
</feature>
<evidence type="ECO:0008006" key="5">
    <source>
        <dbReference type="Google" id="ProtNLM"/>
    </source>
</evidence>
<reference evidence="3 4" key="1">
    <citation type="submission" date="2019-11" db="EMBL/GenBank/DDBJ databases">
        <title>Spirosoma endbachense sp. nov., isolated from a natural salt meadow.</title>
        <authorList>
            <person name="Rojas J."/>
            <person name="Ambika Manirajan B."/>
            <person name="Ratering S."/>
            <person name="Suarez C."/>
            <person name="Geissler-Plaum R."/>
            <person name="Schnell S."/>
        </authorList>
    </citation>
    <scope>NUCLEOTIDE SEQUENCE [LARGE SCALE GENOMIC DNA]</scope>
    <source>
        <strain evidence="3 4">I-24</strain>
    </source>
</reference>
<organism evidence="3 4">
    <name type="scientific">Spirosoma endbachense</name>
    <dbReference type="NCBI Taxonomy" id="2666025"/>
    <lineage>
        <taxon>Bacteria</taxon>
        <taxon>Pseudomonadati</taxon>
        <taxon>Bacteroidota</taxon>
        <taxon>Cytophagia</taxon>
        <taxon>Cytophagales</taxon>
        <taxon>Cytophagaceae</taxon>
        <taxon>Spirosoma</taxon>
    </lineage>
</organism>
<dbReference type="EMBL" id="CP045997">
    <property type="protein sequence ID" value="QHV99481.1"/>
    <property type="molecule type" value="Genomic_DNA"/>
</dbReference>
<keyword evidence="4" id="KW-1185">Reference proteome</keyword>
<sequence>MATPNITPERADLGLVSPEELAGPPRSDASQSRLQSPFVAQSAVQERPWPIPAESVSTKSVPAWTENQKILFRIAFVFFISMSLPNSLDWYKEILEFDWLHLHYRDLYDVARFGSGLTIFGNKLFGSTLNGYAPWIITLIFATVAGLIWTAVARFRNAEARDYKLLYYWLRVVVRYRAGIGIIGFGFTKLMPTQLPYPSLGVLNTNFGDLTAQKIYWLSIGIAPWYEVFTGVVEVLAGALLFFRVTTFWGAVLLFGALADIVYVNFAYDGGVHGYSSYFVLLSGFLLIYYIKDIYNLLIRERLTIPNYFAPTFTGWQQYGRIGLKTLTIGLFLVLLFWLQYVNFRYDPYKQPAQKGIKELRGNYNVTEFRLNGKELPYSPLDSVRWQQATFENWTTLTFKVNKPVELDLSNGGGAPMRDINRTFELTGVSGGQRVFYYEADPVHHVLYLQDKNRGARNAENREFLGNNRDLGGTNEGGARDRSRGEGRRGEDRRGEDRRGEGRRKDDAGESGKPDNWIPKEALAIIGPEDPKIDPIARSARRTKGIDAENRPAKRNRMILSYTAQDGGNKVILRGINETKDSIYVVLDRYNRKYALSESTLKAGKYE</sequence>